<keyword evidence="1" id="KW-0472">Membrane</keyword>
<organism evidence="3 4">
    <name type="scientific">Terasakiispira papahanaumokuakeensis</name>
    <dbReference type="NCBI Taxonomy" id="197479"/>
    <lineage>
        <taxon>Bacteria</taxon>
        <taxon>Pseudomonadati</taxon>
        <taxon>Pseudomonadota</taxon>
        <taxon>Gammaproteobacteria</taxon>
        <taxon>Oceanospirillales</taxon>
        <taxon>Terasakiispira</taxon>
    </lineage>
</organism>
<dbReference type="Pfam" id="PF07811">
    <property type="entry name" value="TadE"/>
    <property type="match status" value="1"/>
</dbReference>
<dbReference type="EMBL" id="MDTQ01000001">
    <property type="protein sequence ID" value="ODC02256.1"/>
    <property type="molecule type" value="Genomic_DNA"/>
</dbReference>
<sequence>MKWWRFRRFQLQHCQRGSAVVEFALLMPLLLFLAFAGTDLFRVSHARAEQEQVANTLASVLTQQSTWTAPGIDALLAHLLPDDRSYEVVISRVQLDRELVWYPLSLGNTTELCPRYGGDGGLYTASLPEEANIGGDGDNSNGDEDQRHQVSLLVVQLCRQSDDLNLLTGLLNSKLMQSISIQRMAHQRIELDDTLNEALVKEDDERDGA</sequence>
<feature type="domain" description="TadE-like" evidence="2">
    <location>
        <begin position="17"/>
        <end position="55"/>
    </location>
</feature>
<evidence type="ECO:0000256" key="1">
    <source>
        <dbReference type="SAM" id="Phobius"/>
    </source>
</evidence>
<feature type="transmembrane region" description="Helical" evidence="1">
    <location>
        <begin position="20"/>
        <end position="41"/>
    </location>
</feature>
<evidence type="ECO:0000313" key="4">
    <source>
        <dbReference type="Proteomes" id="UP000094291"/>
    </source>
</evidence>
<keyword evidence="1" id="KW-1133">Transmembrane helix</keyword>
<dbReference type="AlphaFoldDB" id="A0A1E2V5W9"/>
<name>A0A1E2V5W9_9GAMM</name>
<keyword evidence="1" id="KW-0812">Transmembrane</keyword>
<dbReference type="RefSeq" id="WP_068996640.1">
    <property type="nucleotide sequence ID" value="NZ_MDTQ01000001.1"/>
</dbReference>
<evidence type="ECO:0000313" key="3">
    <source>
        <dbReference type="EMBL" id="ODC02256.1"/>
    </source>
</evidence>
<dbReference type="STRING" id="197479.BFW38_00555"/>
<gene>
    <name evidence="3" type="ORF">BFW38_00555</name>
</gene>
<dbReference type="InterPro" id="IPR012495">
    <property type="entry name" value="TadE-like_dom"/>
</dbReference>
<proteinExistence type="predicted"/>
<dbReference type="Proteomes" id="UP000094291">
    <property type="component" value="Unassembled WGS sequence"/>
</dbReference>
<comment type="caution">
    <text evidence="3">The sequence shown here is derived from an EMBL/GenBank/DDBJ whole genome shotgun (WGS) entry which is preliminary data.</text>
</comment>
<accession>A0A1E2V5W9</accession>
<keyword evidence="4" id="KW-1185">Reference proteome</keyword>
<evidence type="ECO:0000259" key="2">
    <source>
        <dbReference type="Pfam" id="PF07811"/>
    </source>
</evidence>
<reference evidence="3 4" key="1">
    <citation type="submission" date="2016-08" db="EMBL/GenBank/DDBJ databases">
        <authorList>
            <person name="Seilhamer J.J."/>
        </authorList>
    </citation>
    <scope>NUCLEOTIDE SEQUENCE [LARGE SCALE GENOMIC DNA]</scope>
    <source>
        <strain evidence="3 4">PH27A</strain>
    </source>
</reference>
<protein>
    <recommendedName>
        <fullName evidence="2">TadE-like domain-containing protein</fullName>
    </recommendedName>
</protein>